<name>A0A3S3PYT6_9MAGN</name>
<feature type="domain" description="TTF-type" evidence="2">
    <location>
        <begin position="88"/>
        <end position="178"/>
    </location>
</feature>
<proteinExistence type="predicted"/>
<dbReference type="InterPro" id="IPR006580">
    <property type="entry name" value="Znf_TTF"/>
</dbReference>
<dbReference type="EMBL" id="QPKB01000002">
    <property type="protein sequence ID" value="RWR76095.1"/>
    <property type="molecule type" value="Genomic_DNA"/>
</dbReference>
<dbReference type="OrthoDB" id="1628179at2759"/>
<dbReference type="PANTHER" id="PTHR11697:SF230">
    <property type="entry name" value="ZINC FINGER, MYM DOMAIN CONTAINING 1"/>
    <property type="match status" value="1"/>
</dbReference>
<feature type="region of interest" description="Disordered" evidence="1">
    <location>
        <begin position="1"/>
        <end position="43"/>
    </location>
</feature>
<evidence type="ECO:0000259" key="2">
    <source>
        <dbReference type="SMART" id="SM00597"/>
    </source>
</evidence>
<sequence>MEKYFKKQSTTNPPSPTLKNDKNEEMPSSSKKGRVEVNLTDLPVDPGLRNPISSYHPMDRDQVRRAYLQKGPCQPRDHKFPYTGCGQDKRRFNPFWFKDYGSWLEYSIEKDAAFCMCCYLFGEETRYDAFITQGFKSWRKKERIENHVGGPNSVHNQAYEKCQNLLNQEQHIETIIVKQSSQARTDYRIHLKATLASIRFLLRQGLPFRGHDESQDSNNMGNFLELLQVLANQNEAIKRVVLKNAPENLKLTSPKIQEDIVNAAAIETTQAIISELGDAPFSLLVDESREISIKEQMAVVIRYVDKRGCVIERFLAIEHVTDTKAQSLKLAIEAIFSRHGLSMSSLRGQGYDGAANMKGELNGLQRLIQNENPTAFYVHCFAHQLQLTLVAVAKDNNLIDAFFESVSMVLNVVGGSCKRHDMLQNIQAAKVIDALDSGELESGRGLNQKTGLKRPGDTRWGSHHDTLINLLLIVSSVVDVLEIISEDNTSEHKGSATNLLSVLDDFDFAFKLHLMRDILGITNELSKLLQRKDQNIITAMELVRVSKQRLQRMRDDGWDSLLFERSRRKAELTNLHHFRVDIFYATIDLQLQELNRRFNVVNTELLLCVACLDPSDSFSAFDKEKLIRLSQLYPNDFSDLDRGRLDSQLSTYITNMCTNSKFFGVKGISGLAQKMVETKRDIAYPLIYLLLKLALTLPVATATVERVFSAMKIVKNRLRNRMEDEWMNDCLLVYIEKDIFNSIDDEMIMQRFQNMKSRKGQL</sequence>
<dbReference type="SUPFAM" id="SSF53098">
    <property type="entry name" value="Ribonuclease H-like"/>
    <property type="match status" value="1"/>
</dbReference>
<dbReference type="PANTHER" id="PTHR11697">
    <property type="entry name" value="GENERAL TRANSCRIPTION FACTOR 2-RELATED ZINC FINGER PROTEIN"/>
    <property type="match status" value="1"/>
</dbReference>
<organism evidence="3 4">
    <name type="scientific">Cinnamomum micranthum f. kanehirae</name>
    <dbReference type="NCBI Taxonomy" id="337451"/>
    <lineage>
        <taxon>Eukaryota</taxon>
        <taxon>Viridiplantae</taxon>
        <taxon>Streptophyta</taxon>
        <taxon>Embryophyta</taxon>
        <taxon>Tracheophyta</taxon>
        <taxon>Spermatophyta</taxon>
        <taxon>Magnoliopsida</taxon>
        <taxon>Magnoliidae</taxon>
        <taxon>Laurales</taxon>
        <taxon>Lauraceae</taxon>
        <taxon>Cinnamomum</taxon>
    </lineage>
</organism>
<dbReference type="InterPro" id="IPR008906">
    <property type="entry name" value="HATC_C_dom"/>
</dbReference>
<dbReference type="InterPro" id="IPR012337">
    <property type="entry name" value="RNaseH-like_sf"/>
</dbReference>
<dbReference type="Pfam" id="PF05699">
    <property type="entry name" value="Dimer_Tnp_hAT"/>
    <property type="match status" value="1"/>
</dbReference>
<dbReference type="InterPro" id="IPR055298">
    <property type="entry name" value="AtLOH3-like"/>
</dbReference>
<dbReference type="InterPro" id="IPR025398">
    <property type="entry name" value="DUF4371"/>
</dbReference>
<evidence type="ECO:0000313" key="3">
    <source>
        <dbReference type="EMBL" id="RWR76095.1"/>
    </source>
</evidence>
<gene>
    <name evidence="3" type="ORF">CKAN_00450800</name>
</gene>
<dbReference type="AlphaFoldDB" id="A0A3S3PYT6"/>
<reference evidence="3 4" key="1">
    <citation type="journal article" date="2019" name="Nat. Plants">
        <title>Stout camphor tree genome fills gaps in understanding of flowering plant genome evolution.</title>
        <authorList>
            <person name="Chaw S.M."/>
            <person name="Liu Y.C."/>
            <person name="Wu Y.W."/>
            <person name="Wang H.Y."/>
            <person name="Lin C.I."/>
            <person name="Wu C.S."/>
            <person name="Ke H.M."/>
            <person name="Chang L.Y."/>
            <person name="Hsu C.Y."/>
            <person name="Yang H.T."/>
            <person name="Sudianto E."/>
            <person name="Hsu M.H."/>
            <person name="Wu K.P."/>
            <person name="Wang L.N."/>
            <person name="Leebens-Mack J.H."/>
            <person name="Tsai I.J."/>
        </authorList>
    </citation>
    <scope>NUCLEOTIDE SEQUENCE [LARGE SCALE GENOMIC DNA]</scope>
    <source>
        <strain evidence="4">cv. Chaw 1501</strain>
        <tissue evidence="3">Young leaves</tissue>
    </source>
</reference>
<evidence type="ECO:0000256" key="1">
    <source>
        <dbReference type="SAM" id="MobiDB-lite"/>
    </source>
</evidence>
<dbReference type="GO" id="GO:0046983">
    <property type="term" value="F:protein dimerization activity"/>
    <property type="evidence" value="ECO:0007669"/>
    <property type="project" value="InterPro"/>
</dbReference>
<dbReference type="Proteomes" id="UP000283530">
    <property type="component" value="Unassembled WGS sequence"/>
</dbReference>
<dbReference type="SMART" id="SM00597">
    <property type="entry name" value="ZnF_TTF"/>
    <property type="match status" value="1"/>
</dbReference>
<dbReference type="STRING" id="337451.A0A3S3PYT6"/>
<protein>
    <submittedName>
        <fullName evidence="3">Zinc finger MYM-type protein 1-like protein</fullName>
    </submittedName>
</protein>
<evidence type="ECO:0000313" key="4">
    <source>
        <dbReference type="Proteomes" id="UP000283530"/>
    </source>
</evidence>
<accession>A0A3S3PYT6</accession>
<dbReference type="Pfam" id="PF14291">
    <property type="entry name" value="DUF4371"/>
    <property type="match status" value="1"/>
</dbReference>
<comment type="caution">
    <text evidence="3">The sequence shown here is derived from an EMBL/GenBank/DDBJ whole genome shotgun (WGS) entry which is preliminary data.</text>
</comment>
<keyword evidence="4" id="KW-1185">Reference proteome</keyword>